<sequence length="71" mass="7440">MGIFKKVFGGGSIRMPEVVETPPAPTTVTSTETGTETDPAKKNKRRGFASTQVSSDRNTIAGNATGRKTLG</sequence>
<name>A0A412X6G9_BACUN</name>
<comment type="caution">
    <text evidence="2">The sequence shown here is derived from an EMBL/GenBank/DDBJ whole genome shotgun (WGS) entry which is preliminary data.</text>
</comment>
<proteinExistence type="predicted"/>
<protein>
    <submittedName>
        <fullName evidence="2">Uncharacterized protein</fullName>
    </submittedName>
</protein>
<reference evidence="2 3" key="1">
    <citation type="submission" date="2018-08" db="EMBL/GenBank/DDBJ databases">
        <title>A genome reference for cultivated species of the human gut microbiota.</title>
        <authorList>
            <person name="Zou Y."/>
            <person name="Xue W."/>
            <person name="Luo G."/>
        </authorList>
    </citation>
    <scope>NUCLEOTIDE SEQUENCE [LARGE SCALE GENOMIC DNA]</scope>
    <source>
        <strain evidence="2 3">AF14-42</strain>
    </source>
</reference>
<evidence type="ECO:0000313" key="3">
    <source>
        <dbReference type="Proteomes" id="UP000285343"/>
    </source>
</evidence>
<evidence type="ECO:0000256" key="1">
    <source>
        <dbReference type="SAM" id="MobiDB-lite"/>
    </source>
</evidence>
<evidence type="ECO:0000313" key="2">
    <source>
        <dbReference type="EMBL" id="RGV36515.1"/>
    </source>
</evidence>
<feature type="region of interest" description="Disordered" evidence="1">
    <location>
        <begin position="1"/>
        <end position="71"/>
    </location>
</feature>
<feature type="compositionally biased region" description="Low complexity" evidence="1">
    <location>
        <begin position="16"/>
        <end position="37"/>
    </location>
</feature>
<accession>A0A412X6G9</accession>
<gene>
    <name evidence="2" type="ORF">DWW14_21015</name>
</gene>
<dbReference type="Proteomes" id="UP000285343">
    <property type="component" value="Unassembled WGS sequence"/>
</dbReference>
<dbReference type="AlphaFoldDB" id="A0A412X6G9"/>
<organism evidence="2 3">
    <name type="scientific">Bacteroides uniformis</name>
    <dbReference type="NCBI Taxonomy" id="820"/>
    <lineage>
        <taxon>Bacteria</taxon>
        <taxon>Pseudomonadati</taxon>
        <taxon>Bacteroidota</taxon>
        <taxon>Bacteroidia</taxon>
        <taxon>Bacteroidales</taxon>
        <taxon>Bacteroidaceae</taxon>
        <taxon>Bacteroides</taxon>
    </lineage>
</organism>
<feature type="compositionally biased region" description="Polar residues" evidence="1">
    <location>
        <begin position="49"/>
        <end position="62"/>
    </location>
</feature>
<dbReference type="EMBL" id="QRZC01000040">
    <property type="protein sequence ID" value="RGV36515.1"/>
    <property type="molecule type" value="Genomic_DNA"/>
</dbReference>